<dbReference type="SMART" id="SM00882">
    <property type="entry name" value="CoA_trans"/>
    <property type="match status" value="1"/>
</dbReference>
<dbReference type="InterPro" id="IPR037171">
    <property type="entry name" value="NagB/RpiA_transferase-like"/>
</dbReference>
<accession>A0A1Y3PGM0</accession>
<comment type="caution">
    <text evidence="3">The sequence shown here is derived from an EMBL/GenBank/DDBJ whole genome shotgun (WGS) entry which is preliminary data.</text>
</comment>
<proteinExistence type="inferred from homology"/>
<evidence type="ECO:0000256" key="2">
    <source>
        <dbReference type="ARBA" id="ARBA00022679"/>
    </source>
</evidence>
<dbReference type="PROSITE" id="PS01274">
    <property type="entry name" value="COA_TRANSF_2"/>
    <property type="match status" value="1"/>
</dbReference>
<dbReference type="SUPFAM" id="SSF100950">
    <property type="entry name" value="NagB/RpiA/CoA transferase-like"/>
    <property type="match status" value="1"/>
</dbReference>
<dbReference type="PANTHER" id="PTHR13707:SF57">
    <property type="entry name" value="SUCCINYL-COA:3-KETOACID COENZYME A TRANSFERASE SUBUNIT B-RELATED"/>
    <property type="match status" value="1"/>
</dbReference>
<organism evidence="3 4">
    <name type="scientific">Bacillus thermozeamaize</name>
    <dbReference type="NCBI Taxonomy" id="230954"/>
    <lineage>
        <taxon>Bacteria</taxon>
        <taxon>Bacillati</taxon>
        <taxon>Bacillota</taxon>
        <taxon>Bacilli</taxon>
        <taxon>Bacillales</taxon>
        <taxon>Bacillaceae</taxon>
        <taxon>Bacillus</taxon>
    </lineage>
</organism>
<comment type="similarity">
    <text evidence="1">Belongs to the 3-oxoacid CoA-transferase subunit B family.</text>
</comment>
<protein>
    <submittedName>
        <fullName evidence="3">Succinyl-CoA--3-ketoacid-CoA transferase</fullName>
    </submittedName>
</protein>
<evidence type="ECO:0000313" key="4">
    <source>
        <dbReference type="Proteomes" id="UP000196475"/>
    </source>
</evidence>
<dbReference type="GO" id="GO:0008410">
    <property type="term" value="F:CoA-transferase activity"/>
    <property type="evidence" value="ECO:0007669"/>
    <property type="project" value="InterPro"/>
</dbReference>
<dbReference type="InterPro" id="IPR004164">
    <property type="entry name" value="CoA_transf_AS"/>
</dbReference>
<keyword evidence="2 3" id="KW-0808">Transferase</keyword>
<dbReference type="InterPro" id="IPR012791">
    <property type="entry name" value="3-oxoacid_CoA-transf_B"/>
</dbReference>
<reference evidence="4" key="1">
    <citation type="submission" date="2016-06" db="EMBL/GenBank/DDBJ databases">
        <authorList>
            <person name="Nascimento L."/>
            <person name="Pereira R.V."/>
            <person name="Martins L.F."/>
            <person name="Quaggio R.B."/>
            <person name="Silva A.M."/>
            <person name="Setubal J.C."/>
        </authorList>
    </citation>
    <scope>NUCLEOTIDE SEQUENCE [LARGE SCALE GENOMIC DNA]</scope>
</reference>
<dbReference type="AlphaFoldDB" id="A0A1Y3PGM0"/>
<dbReference type="Proteomes" id="UP000196475">
    <property type="component" value="Unassembled WGS sequence"/>
</dbReference>
<dbReference type="PANTHER" id="PTHR13707">
    <property type="entry name" value="KETOACID-COENZYME A TRANSFERASE"/>
    <property type="match status" value="1"/>
</dbReference>
<sequence length="227" mass="24517">MAKRDPEHVLIAKRVALELRDGDVVNLGVGIPTLVPDYMPEGKVVFLQSENGLLGMGPTPPPEEVDMEFINASKQPVTAIPGASIFNSAESFAMIRGGHIDVAVLGALQVDQTGMIANWLIPGRPILGVGGAMDLVAGAKKIILAMTHTSKDGKPKLLKKLTFPISGIRKAEMVITEKAVFRFADDKMILLEIHPDMTVDELRAITEAEFEVSSDLKPYAVQQEVHA</sequence>
<dbReference type="NCBIfam" id="TIGR02428">
    <property type="entry name" value="pcaJ_scoB_fam"/>
    <property type="match status" value="1"/>
</dbReference>
<evidence type="ECO:0000313" key="3">
    <source>
        <dbReference type="EMBL" id="OUM86470.1"/>
    </source>
</evidence>
<gene>
    <name evidence="3" type="ORF">BAA01_06910</name>
</gene>
<dbReference type="Gene3D" id="3.40.1080.10">
    <property type="entry name" value="Glutaconate Coenzyme A-transferase"/>
    <property type="match status" value="1"/>
</dbReference>
<name>A0A1Y3PGM0_9BACI</name>
<dbReference type="EMBL" id="LZRT01000090">
    <property type="protein sequence ID" value="OUM86470.1"/>
    <property type="molecule type" value="Genomic_DNA"/>
</dbReference>
<evidence type="ECO:0000256" key="1">
    <source>
        <dbReference type="ARBA" id="ARBA00007047"/>
    </source>
</evidence>
<dbReference type="InterPro" id="IPR004165">
    <property type="entry name" value="CoA_trans_fam_I"/>
</dbReference>
<dbReference type="Pfam" id="PF01144">
    <property type="entry name" value="CoA_trans"/>
    <property type="match status" value="1"/>
</dbReference>